<feature type="zinc finger region" description="FLZ-type" evidence="4">
    <location>
        <begin position="302"/>
        <end position="346"/>
    </location>
</feature>
<dbReference type="STRING" id="43335.A0A4U5M9F6"/>
<dbReference type="Pfam" id="PF04570">
    <property type="entry name" value="zf-FLZ"/>
    <property type="match status" value="1"/>
</dbReference>
<evidence type="ECO:0000313" key="6">
    <source>
        <dbReference type="EMBL" id="TKR65649.1"/>
    </source>
</evidence>
<dbReference type="PANTHER" id="PTHR46868:SF4">
    <property type="entry name" value="FLZ-TYPE DOMAIN-CONTAINING PROTEIN"/>
    <property type="match status" value="1"/>
</dbReference>
<accession>A0A4U5M9F6</accession>
<dbReference type="InterPro" id="IPR044585">
    <property type="entry name" value="FLZ10/11"/>
</dbReference>
<evidence type="ECO:0000256" key="3">
    <source>
        <dbReference type="ARBA" id="ARBA00022771"/>
    </source>
</evidence>
<dbReference type="EMBL" id="RCHU01001258">
    <property type="protein sequence ID" value="TKR65649.1"/>
    <property type="molecule type" value="Genomic_DNA"/>
</dbReference>
<comment type="caution">
    <text evidence="6">The sequence shown here is derived from an EMBL/GenBank/DDBJ whole genome shotgun (WGS) entry which is preliminary data.</text>
</comment>
<evidence type="ECO:0000256" key="4">
    <source>
        <dbReference type="PROSITE-ProRule" id="PRU01131"/>
    </source>
</evidence>
<comment type="similarity">
    <text evidence="1">Belongs to the FLZ family.</text>
</comment>
<feature type="domain" description="FLZ-type" evidence="5">
    <location>
        <begin position="302"/>
        <end position="346"/>
    </location>
</feature>
<reference evidence="6" key="1">
    <citation type="submission" date="2018-10" db="EMBL/GenBank/DDBJ databases">
        <title>Population genomic analysis revealed the cold adaptation of white poplar.</title>
        <authorList>
            <person name="Liu Y.-J."/>
        </authorList>
    </citation>
    <scope>NUCLEOTIDE SEQUENCE [LARGE SCALE GENOMIC DNA]</scope>
    <source>
        <strain evidence="6">PAL-ZL1</strain>
    </source>
</reference>
<name>A0A4U5M9F6_POPAL</name>
<proteinExistence type="inferred from homology"/>
<gene>
    <name evidence="6" type="ORF">D5086_0000319820</name>
</gene>
<organism evidence="6">
    <name type="scientific">Populus alba</name>
    <name type="common">White poplar</name>
    <dbReference type="NCBI Taxonomy" id="43335"/>
    <lineage>
        <taxon>Eukaryota</taxon>
        <taxon>Viridiplantae</taxon>
        <taxon>Streptophyta</taxon>
        <taxon>Embryophyta</taxon>
        <taxon>Tracheophyta</taxon>
        <taxon>Spermatophyta</taxon>
        <taxon>Magnoliopsida</taxon>
        <taxon>eudicotyledons</taxon>
        <taxon>Gunneridae</taxon>
        <taxon>Pentapetalae</taxon>
        <taxon>rosids</taxon>
        <taxon>fabids</taxon>
        <taxon>Malpighiales</taxon>
        <taxon>Salicaceae</taxon>
        <taxon>Saliceae</taxon>
        <taxon>Populus</taxon>
    </lineage>
</organism>
<sequence>MADSDTETNSQPDTFSLRHLRSSFFNIPGFFVGCGYRGSQDFDSVRSPQSPLDFSFFTNLSNPFSNRSPRLPCQNVQKKWDCNKVGLGIVHLLVDETKPTGEVLDSDKRKTIIFAPQVKTFSSVKSNSLPRNYTISLSRTKTSSPRLGKSDGAFGSEGVLLETKPFESSSVIGLATSKPNLSSQKFYSGNRTTSTRSFPLEICDCSQTNKSLVIKPNSLPITVGSGQGYVGSLSAREIELSEDYTCIISHGPNPKTTHVFGDYILECHSNELSNFDKTENPGVKLPQEAKHPKHPTPFPPDEFLSFCYSCKKKLEKAEDIYMYRGEKVFCSFDCHSEEIFAERETEKTCNKSSKSSPGSSYHEDVFLMVMPIAE</sequence>
<keyword evidence="3" id="KW-0862">Zinc</keyword>
<evidence type="ECO:0000259" key="5">
    <source>
        <dbReference type="PROSITE" id="PS51795"/>
    </source>
</evidence>
<keyword evidence="2" id="KW-0479">Metal-binding</keyword>
<evidence type="ECO:0000256" key="1">
    <source>
        <dbReference type="ARBA" id="ARBA00009374"/>
    </source>
</evidence>
<evidence type="ECO:0000256" key="2">
    <source>
        <dbReference type="ARBA" id="ARBA00022723"/>
    </source>
</evidence>
<keyword evidence="3" id="KW-0863">Zinc-finger</keyword>
<dbReference type="PANTHER" id="PTHR46868">
    <property type="entry name" value="FCS-LIKE ZINC FINGER 11"/>
    <property type="match status" value="1"/>
</dbReference>
<dbReference type="GO" id="GO:0008270">
    <property type="term" value="F:zinc ion binding"/>
    <property type="evidence" value="ECO:0007669"/>
    <property type="project" value="UniProtKB-KW"/>
</dbReference>
<dbReference type="AlphaFoldDB" id="A0A4U5M9F6"/>
<dbReference type="PROSITE" id="PS51795">
    <property type="entry name" value="ZF_FLZ"/>
    <property type="match status" value="1"/>
</dbReference>
<protein>
    <recommendedName>
        <fullName evidence="5">FLZ-type domain-containing protein</fullName>
    </recommendedName>
</protein>
<dbReference type="InterPro" id="IPR007650">
    <property type="entry name" value="Zf-FLZ_dom"/>
</dbReference>